<accession>A0A917TLF0</accession>
<sequence>MTYDDAERYGRAGDQPPPQMTREEWRDYWQRALADPDRIWPEDVLTEDEWNRGWFDRQVILGRMRPEDLANVEREFGGDLDGATLTDEQVREQNRRAARESADAHRRAIAARVAEEGPVGRCFCRPICGERGGDMREGLPGGV</sequence>
<dbReference type="Proteomes" id="UP000608890">
    <property type="component" value="Unassembled WGS sequence"/>
</dbReference>
<gene>
    <name evidence="2" type="ORF">GCM10011608_09600</name>
</gene>
<comment type="caution">
    <text evidence="2">The sequence shown here is derived from an EMBL/GenBank/DDBJ whole genome shotgun (WGS) entry which is preliminary data.</text>
</comment>
<dbReference type="EMBL" id="BMNB01000003">
    <property type="protein sequence ID" value="GGM26890.1"/>
    <property type="molecule type" value="Genomic_DNA"/>
</dbReference>
<reference evidence="2" key="1">
    <citation type="journal article" date="2014" name="Int. J. Syst. Evol. Microbiol.">
        <title>Complete genome sequence of Corynebacterium casei LMG S-19264T (=DSM 44701T), isolated from a smear-ripened cheese.</title>
        <authorList>
            <consortium name="US DOE Joint Genome Institute (JGI-PGF)"/>
            <person name="Walter F."/>
            <person name="Albersmeier A."/>
            <person name="Kalinowski J."/>
            <person name="Ruckert C."/>
        </authorList>
    </citation>
    <scope>NUCLEOTIDE SEQUENCE</scope>
    <source>
        <strain evidence="2">CGMCC 4.7312</strain>
    </source>
</reference>
<evidence type="ECO:0000313" key="2">
    <source>
        <dbReference type="EMBL" id="GGM26890.1"/>
    </source>
</evidence>
<proteinExistence type="predicted"/>
<name>A0A917TLF0_9ACTN</name>
<evidence type="ECO:0000313" key="3">
    <source>
        <dbReference type="Proteomes" id="UP000608890"/>
    </source>
</evidence>
<feature type="compositionally biased region" description="Basic and acidic residues" evidence="1">
    <location>
        <begin position="1"/>
        <end position="11"/>
    </location>
</feature>
<dbReference type="AlphaFoldDB" id="A0A917TLF0"/>
<organism evidence="2 3">
    <name type="scientific">Micromonospora sonchi</name>
    <dbReference type="NCBI Taxonomy" id="1763543"/>
    <lineage>
        <taxon>Bacteria</taxon>
        <taxon>Bacillati</taxon>
        <taxon>Actinomycetota</taxon>
        <taxon>Actinomycetes</taxon>
        <taxon>Micromonosporales</taxon>
        <taxon>Micromonosporaceae</taxon>
        <taxon>Micromonospora</taxon>
    </lineage>
</organism>
<feature type="region of interest" description="Disordered" evidence="1">
    <location>
        <begin position="1"/>
        <end position="24"/>
    </location>
</feature>
<evidence type="ECO:0000256" key="1">
    <source>
        <dbReference type="SAM" id="MobiDB-lite"/>
    </source>
</evidence>
<keyword evidence="3" id="KW-1185">Reference proteome</keyword>
<reference evidence="2" key="2">
    <citation type="submission" date="2020-09" db="EMBL/GenBank/DDBJ databases">
        <authorList>
            <person name="Sun Q."/>
            <person name="Zhou Y."/>
        </authorList>
    </citation>
    <scope>NUCLEOTIDE SEQUENCE</scope>
    <source>
        <strain evidence="2">CGMCC 4.7312</strain>
    </source>
</reference>
<dbReference type="RefSeq" id="WP_189041008.1">
    <property type="nucleotide sequence ID" value="NZ_BMNB01000003.1"/>
</dbReference>
<protein>
    <submittedName>
        <fullName evidence="2">Uncharacterized protein</fullName>
    </submittedName>
</protein>